<protein>
    <submittedName>
        <fullName evidence="1">Uncharacterized protein</fullName>
    </submittedName>
</protein>
<evidence type="ECO:0000313" key="1">
    <source>
        <dbReference type="EMBL" id="KAF4078870.1"/>
    </source>
</evidence>
<sequence length="54" mass="6142">AEKLGVTPEGFWLPYSVDLYFIRHNNSTRVCSSVLRNQLSDKHTEESCTSVVLN</sequence>
<name>A0A7J6A7U4_AMEME</name>
<accession>A0A7J6A7U4</accession>
<dbReference type="AlphaFoldDB" id="A0A7J6A7U4"/>
<comment type="caution">
    <text evidence="1">The sequence shown here is derived from an EMBL/GenBank/DDBJ whole genome shotgun (WGS) entry which is preliminary data.</text>
</comment>
<gene>
    <name evidence="1" type="ORF">AMELA_G00186420</name>
</gene>
<feature type="non-terminal residue" evidence="1">
    <location>
        <position position="54"/>
    </location>
</feature>
<reference evidence="1 2" key="1">
    <citation type="submission" date="2020-02" db="EMBL/GenBank/DDBJ databases">
        <title>A chromosome-scale genome assembly of the black bullhead catfish (Ameiurus melas).</title>
        <authorList>
            <person name="Wen M."/>
            <person name="Zham M."/>
            <person name="Cabau C."/>
            <person name="Klopp C."/>
            <person name="Donnadieu C."/>
            <person name="Roques C."/>
            <person name="Bouchez O."/>
            <person name="Lampietro C."/>
            <person name="Jouanno E."/>
            <person name="Herpin A."/>
            <person name="Louis A."/>
            <person name="Berthelot C."/>
            <person name="Parey E."/>
            <person name="Roest-Crollius H."/>
            <person name="Braasch I."/>
            <person name="Postlethwait J."/>
            <person name="Robinson-Rechavi M."/>
            <person name="Echchiki A."/>
            <person name="Begum T."/>
            <person name="Montfort J."/>
            <person name="Schartl M."/>
            <person name="Bobe J."/>
            <person name="Guiguen Y."/>
        </authorList>
    </citation>
    <scope>NUCLEOTIDE SEQUENCE [LARGE SCALE GENOMIC DNA]</scope>
    <source>
        <strain evidence="1">M_S1</strain>
        <tissue evidence="1">Blood</tissue>
    </source>
</reference>
<evidence type="ECO:0000313" key="2">
    <source>
        <dbReference type="Proteomes" id="UP000593565"/>
    </source>
</evidence>
<dbReference type="Proteomes" id="UP000593565">
    <property type="component" value="Unassembled WGS sequence"/>
</dbReference>
<organism evidence="1 2">
    <name type="scientific">Ameiurus melas</name>
    <name type="common">Black bullhead</name>
    <name type="synonym">Silurus melas</name>
    <dbReference type="NCBI Taxonomy" id="219545"/>
    <lineage>
        <taxon>Eukaryota</taxon>
        <taxon>Metazoa</taxon>
        <taxon>Chordata</taxon>
        <taxon>Craniata</taxon>
        <taxon>Vertebrata</taxon>
        <taxon>Euteleostomi</taxon>
        <taxon>Actinopterygii</taxon>
        <taxon>Neopterygii</taxon>
        <taxon>Teleostei</taxon>
        <taxon>Ostariophysi</taxon>
        <taxon>Siluriformes</taxon>
        <taxon>Ictaluridae</taxon>
        <taxon>Ameiurus</taxon>
    </lineage>
</organism>
<keyword evidence="2" id="KW-1185">Reference proteome</keyword>
<dbReference type="EMBL" id="JAAGNN010000016">
    <property type="protein sequence ID" value="KAF4078870.1"/>
    <property type="molecule type" value="Genomic_DNA"/>
</dbReference>
<proteinExistence type="predicted"/>